<gene>
    <name evidence="1" type="ORF">FA95DRAFT_1567302</name>
</gene>
<evidence type="ECO:0000313" key="1">
    <source>
        <dbReference type="EMBL" id="KAI0039175.1"/>
    </source>
</evidence>
<name>A0ACB8R523_9AGAM</name>
<organism evidence="1 2">
    <name type="scientific">Auriscalpium vulgare</name>
    <dbReference type="NCBI Taxonomy" id="40419"/>
    <lineage>
        <taxon>Eukaryota</taxon>
        <taxon>Fungi</taxon>
        <taxon>Dikarya</taxon>
        <taxon>Basidiomycota</taxon>
        <taxon>Agaricomycotina</taxon>
        <taxon>Agaricomycetes</taxon>
        <taxon>Russulales</taxon>
        <taxon>Auriscalpiaceae</taxon>
        <taxon>Auriscalpium</taxon>
    </lineage>
</organism>
<keyword evidence="2" id="KW-1185">Reference proteome</keyword>
<comment type="caution">
    <text evidence="1">The sequence shown here is derived from an EMBL/GenBank/DDBJ whole genome shotgun (WGS) entry which is preliminary data.</text>
</comment>
<reference evidence="1" key="2">
    <citation type="journal article" date="2022" name="New Phytol.">
        <title>Evolutionary transition to the ectomycorrhizal habit in the genomes of a hyperdiverse lineage of mushroom-forming fungi.</title>
        <authorList>
            <person name="Looney B."/>
            <person name="Miyauchi S."/>
            <person name="Morin E."/>
            <person name="Drula E."/>
            <person name="Courty P.E."/>
            <person name="Kohler A."/>
            <person name="Kuo A."/>
            <person name="LaButti K."/>
            <person name="Pangilinan J."/>
            <person name="Lipzen A."/>
            <person name="Riley R."/>
            <person name="Andreopoulos W."/>
            <person name="He G."/>
            <person name="Johnson J."/>
            <person name="Nolan M."/>
            <person name="Tritt A."/>
            <person name="Barry K.W."/>
            <person name="Grigoriev I.V."/>
            <person name="Nagy L.G."/>
            <person name="Hibbett D."/>
            <person name="Henrissat B."/>
            <person name="Matheny P.B."/>
            <person name="Labbe J."/>
            <person name="Martin F.M."/>
        </authorList>
    </citation>
    <scope>NUCLEOTIDE SEQUENCE</scope>
    <source>
        <strain evidence="1">FP105234-sp</strain>
    </source>
</reference>
<dbReference type="EMBL" id="MU276344">
    <property type="protein sequence ID" value="KAI0039175.1"/>
    <property type="molecule type" value="Genomic_DNA"/>
</dbReference>
<protein>
    <submittedName>
        <fullName evidence="1">Uncharacterized protein</fullName>
    </submittedName>
</protein>
<accession>A0ACB8R523</accession>
<sequence>MTFSHRTTGIEISCQNAHLRWPYLSCGLQARFNGGERGGAETASYSRVRVFCEAFTAFCRSCGCGDIESRCGGQRSCDCERHLVQALDTWRAGDPFVCGYTVELVNSSSAVLCQSQHVLQ</sequence>
<proteinExistence type="predicted"/>
<dbReference type="Proteomes" id="UP000814033">
    <property type="component" value="Unassembled WGS sequence"/>
</dbReference>
<reference evidence="1" key="1">
    <citation type="submission" date="2021-02" db="EMBL/GenBank/DDBJ databases">
        <authorList>
            <consortium name="DOE Joint Genome Institute"/>
            <person name="Ahrendt S."/>
            <person name="Looney B.P."/>
            <person name="Miyauchi S."/>
            <person name="Morin E."/>
            <person name="Drula E."/>
            <person name="Courty P.E."/>
            <person name="Chicoki N."/>
            <person name="Fauchery L."/>
            <person name="Kohler A."/>
            <person name="Kuo A."/>
            <person name="Labutti K."/>
            <person name="Pangilinan J."/>
            <person name="Lipzen A."/>
            <person name="Riley R."/>
            <person name="Andreopoulos W."/>
            <person name="He G."/>
            <person name="Johnson J."/>
            <person name="Barry K.W."/>
            <person name="Grigoriev I.V."/>
            <person name="Nagy L."/>
            <person name="Hibbett D."/>
            <person name="Henrissat B."/>
            <person name="Matheny P.B."/>
            <person name="Labbe J."/>
            <person name="Martin F."/>
        </authorList>
    </citation>
    <scope>NUCLEOTIDE SEQUENCE</scope>
    <source>
        <strain evidence="1">FP105234-sp</strain>
    </source>
</reference>
<evidence type="ECO:0000313" key="2">
    <source>
        <dbReference type="Proteomes" id="UP000814033"/>
    </source>
</evidence>